<dbReference type="PANTHER" id="PTHR11705:SF143">
    <property type="entry name" value="SLL0236 PROTEIN"/>
    <property type="match status" value="1"/>
</dbReference>
<dbReference type="Proteomes" id="UP000220527">
    <property type="component" value="Unassembled WGS sequence"/>
</dbReference>
<dbReference type="Gene3D" id="3.40.630.10">
    <property type="entry name" value="Zn peptidases"/>
    <property type="match status" value="1"/>
</dbReference>
<comment type="similarity">
    <text evidence="2 7">Belongs to the peptidase M14 family.</text>
</comment>
<organism evidence="10 11">
    <name type="scientific">Candidatus Viridilinea mediisalina</name>
    <dbReference type="NCBI Taxonomy" id="2024553"/>
    <lineage>
        <taxon>Bacteria</taxon>
        <taxon>Bacillati</taxon>
        <taxon>Chloroflexota</taxon>
        <taxon>Chloroflexia</taxon>
        <taxon>Chloroflexales</taxon>
        <taxon>Chloroflexineae</taxon>
        <taxon>Oscillochloridaceae</taxon>
        <taxon>Candidatus Viridilinea</taxon>
    </lineage>
</organism>
<dbReference type="PANTHER" id="PTHR11705">
    <property type="entry name" value="PROTEASE FAMILY M14 CARBOXYPEPTIDASE A,B"/>
    <property type="match status" value="1"/>
</dbReference>
<evidence type="ECO:0000313" key="11">
    <source>
        <dbReference type="Proteomes" id="UP000220527"/>
    </source>
</evidence>
<dbReference type="CDD" id="cd00596">
    <property type="entry name" value="Peptidase_M14_like"/>
    <property type="match status" value="1"/>
</dbReference>
<evidence type="ECO:0000259" key="9">
    <source>
        <dbReference type="PROSITE" id="PS52035"/>
    </source>
</evidence>
<evidence type="ECO:0000313" key="10">
    <source>
        <dbReference type="EMBL" id="PDW04421.1"/>
    </source>
</evidence>
<reference evidence="11" key="1">
    <citation type="submission" date="2017-08" db="EMBL/GenBank/DDBJ databases">
        <authorList>
            <person name="Grouzdev D.S."/>
            <person name="Gaisin V.A."/>
            <person name="Rysina M.S."/>
            <person name="Gorlenko V.M."/>
        </authorList>
    </citation>
    <scope>NUCLEOTIDE SEQUENCE [LARGE SCALE GENOMIC DNA]</scope>
    <source>
        <strain evidence="11">Kir15-3F</strain>
    </source>
</reference>
<dbReference type="SUPFAM" id="SSF53187">
    <property type="entry name" value="Zn-dependent exopeptidases"/>
    <property type="match status" value="1"/>
</dbReference>
<keyword evidence="11" id="KW-1185">Reference proteome</keyword>
<evidence type="ECO:0000256" key="5">
    <source>
        <dbReference type="ARBA" id="ARBA00022833"/>
    </source>
</evidence>
<comment type="cofactor">
    <cofactor evidence="1">
        <name>Zn(2+)</name>
        <dbReference type="ChEBI" id="CHEBI:29105"/>
    </cofactor>
</comment>
<keyword evidence="6" id="KW-0482">Metalloprotease</keyword>
<dbReference type="Pfam" id="PF00246">
    <property type="entry name" value="Peptidase_M14"/>
    <property type="match status" value="1"/>
</dbReference>
<dbReference type="GO" id="GO:0005615">
    <property type="term" value="C:extracellular space"/>
    <property type="evidence" value="ECO:0007669"/>
    <property type="project" value="TreeGrafter"/>
</dbReference>
<feature type="active site" description="Proton donor/acceptor" evidence="7">
    <location>
        <position position="229"/>
    </location>
</feature>
<keyword evidence="5" id="KW-0862">Zinc</keyword>
<evidence type="ECO:0000256" key="1">
    <source>
        <dbReference type="ARBA" id="ARBA00001947"/>
    </source>
</evidence>
<feature type="chain" id="PRO_5013241552" evidence="8">
    <location>
        <begin position="18"/>
        <end position="441"/>
    </location>
</feature>
<keyword evidence="4" id="KW-0378">Hydrolase</keyword>
<gene>
    <name evidence="10" type="ORF">CJ255_03685</name>
</gene>
<dbReference type="GO" id="GO:0004181">
    <property type="term" value="F:metallocarboxypeptidase activity"/>
    <property type="evidence" value="ECO:0007669"/>
    <property type="project" value="InterPro"/>
</dbReference>
<dbReference type="GO" id="GO:0008270">
    <property type="term" value="F:zinc ion binding"/>
    <property type="evidence" value="ECO:0007669"/>
    <property type="project" value="InterPro"/>
</dbReference>
<evidence type="ECO:0000256" key="4">
    <source>
        <dbReference type="ARBA" id="ARBA00022801"/>
    </source>
</evidence>
<evidence type="ECO:0000256" key="7">
    <source>
        <dbReference type="PROSITE-ProRule" id="PRU01379"/>
    </source>
</evidence>
<evidence type="ECO:0000256" key="6">
    <source>
        <dbReference type="ARBA" id="ARBA00023049"/>
    </source>
</evidence>
<dbReference type="GO" id="GO:0006508">
    <property type="term" value="P:proteolysis"/>
    <property type="evidence" value="ECO:0007669"/>
    <property type="project" value="UniProtKB-KW"/>
</dbReference>
<evidence type="ECO:0000256" key="2">
    <source>
        <dbReference type="ARBA" id="ARBA00005988"/>
    </source>
</evidence>
<dbReference type="PROSITE" id="PS52035">
    <property type="entry name" value="PEPTIDASE_M14"/>
    <property type="match status" value="1"/>
</dbReference>
<keyword evidence="8" id="KW-0732">Signal</keyword>
<dbReference type="OrthoDB" id="9811296at2"/>
<dbReference type="SMART" id="SM00631">
    <property type="entry name" value="Zn_pept"/>
    <property type="match status" value="1"/>
</dbReference>
<sequence length="441" mass="47554">MLLLGGFVFAAAPVPQASATAAAPREFIVGYSAQGRPISAVQFGTGPRKLVVVGNTHGAPEANTYRLTLALIEHLRAHPELVPDSVRLFLIPTVNPDGMAIGWRFDAAGVDLNRNMNTNIDACPENDWQITVQGAYGFISDTGGPYPDSQVESQLVRAFLIDAAGAIFLHSNAGLVFPAACEHQPSIRLAEVYAEAAGYNYSRYWPFYHITGGMHDWAGGLGIAAITPELVTGDQIEFEENLAALSAVLDQADELLPLPEDGEVAGVPVPATIYRYWRALGGEERFGVPIEPARSSATGVSQTFQHVRIGLQHAQRDTLLYVQPEPLGVAAAEGLAYGGAGARTPHEQPPSEGIFFPETGYSINGNMRSFWLRGGGLTVFGLPLSHPFQDNSNSEQPRTLQYFERALFSYTAETGVQLKPLGVRTLALEELQQPNAAQMVR</sequence>
<name>A0A2A6RNE4_9CHLR</name>
<evidence type="ECO:0000256" key="3">
    <source>
        <dbReference type="ARBA" id="ARBA00022670"/>
    </source>
</evidence>
<dbReference type="AlphaFoldDB" id="A0A2A6RNE4"/>
<keyword evidence="3" id="KW-0645">Protease</keyword>
<comment type="caution">
    <text evidence="10">The sequence shown here is derived from an EMBL/GenBank/DDBJ whole genome shotgun (WGS) entry which is preliminary data.</text>
</comment>
<dbReference type="EMBL" id="NQWI01000010">
    <property type="protein sequence ID" value="PDW04421.1"/>
    <property type="molecule type" value="Genomic_DNA"/>
</dbReference>
<feature type="domain" description="Peptidase M14" evidence="9">
    <location>
        <begin position="1"/>
        <end position="252"/>
    </location>
</feature>
<accession>A0A2A6RNE4</accession>
<dbReference type="InterPro" id="IPR000834">
    <property type="entry name" value="Peptidase_M14"/>
</dbReference>
<proteinExistence type="inferred from homology"/>
<protein>
    <submittedName>
        <fullName evidence="10">Peptidase M14</fullName>
    </submittedName>
</protein>
<feature type="signal peptide" evidence="8">
    <location>
        <begin position="1"/>
        <end position="17"/>
    </location>
</feature>
<evidence type="ECO:0000256" key="8">
    <source>
        <dbReference type="SAM" id="SignalP"/>
    </source>
</evidence>